<dbReference type="OrthoDB" id="9766870at2"/>
<sequence>MMGKMYRLPDPGLLIGGSVALLVLVCGIFAPWIAPYHPNDQELLFILAPPVWADGGSMAHPLGTDSLGRDTLSRLIYGARTAVTVAAAASFGAMLLGAFFAHLAGYFGGWVDWIISRTVEIWLSFPPVVLSMLLITGLGIGIDKVILAIVLVDWTRFCRVLRSEVQVARGQDYVAFARLIGFSHFRVIIREIFPATLPMLITLLSLQMGISVVVEAILSFVAMGVPSDVPAWGQMIADARIDMYYAPWGLALPIFAIFLTVLSFNLFGDGLRRTLDPRHTAQRSA</sequence>
<evidence type="ECO:0000259" key="10">
    <source>
        <dbReference type="PROSITE" id="PS50928"/>
    </source>
</evidence>
<name>A0A1G7SJX3_9RHOB</name>
<dbReference type="RefSeq" id="WP_074646584.1">
    <property type="nucleotide sequence ID" value="NZ_FNBL01000014.1"/>
</dbReference>
<dbReference type="CDD" id="cd06261">
    <property type="entry name" value="TM_PBP2"/>
    <property type="match status" value="1"/>
</dbReference>
<organism evidence="11 12">
    <name type="scientific">Celeribacter baekdonensis</name>
    <dbReference type="NCBI Taxonomy" id="875171"/>
    <lineage>
        <taxon>Bacteria</taxon>
        <taxon>Pseudomonadati</taxon>
        <taxon>Pseudomonadota</taxon>
        <taxon>Alphaproteobacteria</taxon>
        <taxon>Rhodobacterales</taxon>
        <taxon>Roseobacteraceae</taxon>
        <taxon>Celeribacter</taxon>
    </lineage>
</organism>
<dbReference type="Gene3D" id="1.10.3720.10">
    <property type="entry name" value="MetI-like"/>
    <property type="match status" value="1"/>
</dbReference>
<feature type="transmembrane region" description="Helical" evidence="9">
    <location>
        <begin position="82"/>
        <end position="107"/>
    </location>
</feature>
<dbReference type="InterPro" id="IPR000515">
    <property type="entry name" value="MetI-like"/>
</dbReference>
<keyword evidence="5" id="KW-0571">Peptide transport</keyword>
<dbReference type="GO" id="GO:0005886">
    <property type="term" value="C:plasma membrane"/>
    <property type="evidence" value="ECO:0007669"/>
    <property type="project" value="UniProtKB-SubCell"/>
</dbReference>
<evidence type="ECO:0000256" key="1">
    <source>
        <dbReference type="ARBA" id="ARBA00004651"/>
    </source>
</evidence>
<dbReference type="PROSITE" id="PS50928">
    <property type="entry name" value="ABC_TM1"/>
    <property type="match status" value="1"/>
</dbReference>
<dbReference type="GO" id="GO:0015031">
    <property type="term" value="P:protein transport"/>
    <property type="evidence" value="ECO:0007669"/>
    <property type="project" value="UniProtKB-KW"/>
</dbReference>
<evidence type="ECO:0000256" key="5">
    <source>
        <dbReference type="ARBA" id="ARBA00022856"/>
    </source>
</evidence>
<evidence type="ECO:0000256" key="3">
    <source>
        <dbReference type="ARBA" id="ARBA00022475"/>
    </source>
</evidence>
<evidence type="ECO:0000256" key="6">
    <source>
        <dbReference type="ARBA" id="ARBA00022927"/>
    </source>
</evidence>
<dbReference type="PANTHER" id="PTHR43386:SF1">
    <property type="entry name" value="D,D-DIPEPTIDE TRANSPORT SYSTEM PERMEASE PROTEIN DDPC-RELATED"/>
    <property type="match status" value="1"/>
</dbReference>
<feature type="transmembrane region" description="Helical" evidence="9">
    <location>
        <begin position="245"/>
        <end position="268"/>
    </location>
</feature>
<gene>
    <name evidence="11" type="ORF">SAMN04488117_11453</name>
</gene>
<keyword evidence="8 9" id="KW-0472">Membrane</keyword>
<evidence type="ECO:0000256" key="9">
    <source>
        <dbReference type="RuleBase" id="RU363032"/>
    </source>
</evidence>
<dbReference type="GO" id="GO:0015833">
    <property type="term" value="P:peptide transport"/>
    <property type="evidence" value="ECO:0007669"/>
    <property type="project" value="UniProtKB-KW"/>
</dbReference>
<dbReference type="AlphaFoldDB" id="A0A1G7SJX3"/>
<dbReference type="EMBL" id="FNBL01000014">
    <property type="protein sequence ID" value="SDG22719.1"/>
    <property type="molecule type" value="Genomic_DNA"/>
</dbReference>
<dbReference type="PANTHER" id="PTHR43386">
    <property type="entry name" value="OLIGOPEPTIDE TRANSPORT SYSTEM PERMEASE PROTEIN APPC"/>
    <property type="match status" value="1"/>
</dbReference>
<evidence type="ECO:0000313" key="11">
    <source>
        <dbReference type="EMBL" id="SDG22719.1"/>
    </source>
</evidence>
<dbReference type="Pfam" id="PF12911">
    <property type="entry name" value="OppC_N"/>
    <property type="match status" value="1"/>
</dbReference>
<feature type="domain" description="ABC transmembrane type-1" evidence="10">
    <location>
        <begin position="79"/>
        <end position="263"/>
    </location>
</feature>
<comment type="similarity">
    <text evidence="9">Belongs to the binding-protein-dependent transport system permease family.</text>
</comment>
<keyword evidence="2 9" id="KW-0813">Transport</keyword>
<evidence type="ECO:0000256" key="2">
    <source>
        <dbReference type="ARBA" id="ARBA00022448"/>
    </source>
</evidence>
<dbReference type="Proteomes" id="UP000182284">
    <property type="component" value="Unassembled WGS sequence"/>
</dbReference>
<comment type="subcellular location">
    <subcellularLocation>
        <location evidence="1 9">Cell membrane</location>
        <topology evidence="1 9">Multi-pass membrane protein</topology>
    </subcellularLocation>
</comment>
<protein>
    <submittedName>
        <fullName evidence="11">Peptide/nickel transport system permease protein</fullName>
    </submittedName>
</protein>
<evidence type="ECO:0000313" key="12">
    <source>
        <dbReference type="Proteomes" id="UP000182284"/>
    </source>
</evidence>
<feature type="transmembrane region" description="Helical" evidence="9">
    <location>
        <begin position="128"/>
        <end position="152"/>
    </location>
</feature>
<dbReference type="SUPFAM" id="SSF161098">
    <property type="entry name" value="MetI-like"/>
    <property type="match status" value="1"/>
</dbReference>
<dbReference type="GO" id="GO:0055085">
    <property type="term" value="P:transmembrane transport"/>
    <property type="evidence" value="ECO:0007669"/>
    <property type="project" value="InterPro"/>
</dbReference>
<feature type="transmembrane region" description="Helical" evidence="9">
    <location>
        <begin position="201"/>
        <end position="225"/>
    </location>
</feature>
<keyword evidence="3" id="KW-1003">Cell membrane</keyword>
<evidence type="ECO:0000256" key="4">
    <source>
        <dbReference type="ARBA" id="ARBA00022692"/>
    </source>
</evidence>
<feature type="transmembrane region" description="Helical" evidence="9">
    <location>
        <begin position="12"/>
        <end position="34"/>
    </location>
</feature>
<keyword evidence="7 9" id="KW-1133">Transmembrane helix</keyword>
<evidence type="ECO:0000256" key="8">
    <source>
        <dbReference type="ARBA" id="ARBA00023136"/>
    </source>
</evidence>
<dbReference type="InterPro" id="IPR025966">
    <property type="entry name" value="OppC_N"/>
</dbReference>
<proteinExistence type="inferred from homology"/>
<dbReference type="Pfam" id="PF00528">
    <property type="entry name" value="BPD_transp_1"/>
    <property type="match status" value="1"/>
</dbReference>
<keyword evidence="4 9" id="KW-0812">Transmembrane</keyword>
<keyword evidence="6" id="KW-0653">Protein transport</keyword>
<reference evidence="11 12" key="1">
    <citation type="submission" date="2016-10" db="EMBL/GenBank/DDBJ databases">
        <authorList>
            <person name="de Groot N.N."/>
        </authorList>
    </citation>
    <scope>NUCLEOTIDE SEQUENCE [LARGE SCALE GENOMIC DNA]</scope>
    <source>
        <strain evidence="11 12">DSM 27375</strain>
    </source>
</reference>
<accession>A0A1G7SJX3</accession>
<dbReference type="InterPro" id="IPR050366">
    <property type="entry name" value="BP-dependent_transpt_permease"/>
</dbReference>
<dbReference type="InterPro" id="IPR035906">
    <property type="entry name" value="MetI-like_sf"/>
</dbReference>
<evidence type="ECO:0000256" key="7">
    <source>
        <dbReference type="ARBA" id="ARBA00022989"/>
    </source>
</evidence>